<dbReference type="Proteomes" id="UP000004030">
    <property type="component" value="Unassembled WGS sequence"/>
</dbReference>
<dbReference type="EMBL" id="AGFM01000049">
    <property type="protein sequence ID" value="EHJ59920.1"/>
    <property type="molecule type" value="Genomic_DNA"/>
</dbReference>
<evidence type="ECO:0000313" key="2">
    <source>
        <dbReference type="Proteomes" id="UP000004030"/>
    </source>
</evidence>
<dbReference type="PANTHER" id="PTHR35862:SF1">
    <property type="entry name" value="FELS-2 PROPHAGE PROTEIN"/>
    <property type="match status" value="1"/>
</dbReference>
<keyword evidence="2" id="KW-1185">Reference proteome</keyword>
<dbReference type="RefSeq" id="WP_007014001.1">
    <property type="nucleotide sequence ID" value="NZ_AGFM01000049.1"/>
</dbReference>
<dbReference type="PATRIC" id="fig|1088721.3.peg.3051"/>
<dbReference type="PANTHER" id="PTHR35862">
    <property type="entry name" value="FELS-2 PROPHAGE PROTEIN"/>
    <property type="match status" value="1"/>
</dbReference>
<sequence length="337" mass="36328">MAGSTYSQAKAAWKVTLGGEDLTAKLAPRLISLRLSEKNGEEADELEIVLHDADGKVAIPPEGAVLRVQLGWERGSAVTPGLVDKGSFTVDEVAWDGPPDRLSIRARSADLKDSFRTRRNKTWKDATIGAIVDDIAVRHSLTPRCHADLSGKAIAAAEQGNKSDMQFLRDLARRYDATATVKAGTLIFAPIGAATTATGATIPTSTISRQQCSNHTWRRASREKAQDGVEAQWHDKDDATRKTISTGGTNRKRLKKIYSSEADAKAAAVAESKRLKRASANLELTLSYGDPRLAPGTKVSVLGFKADIDATNWLITDAVHDMDVRGLSTRITLEVAA</sequence>
<name>G6EFH2_9SPHN</name>
<dbReference type="AlphaFoldDB" id="G6EFH2"/>
<protein>
    <submittedName>
        <fullName evidence="1">Bacteriophage P2 gpD protein</fullName>
    </submittedName>
</protein>
<evidence type="ECO:0000313" key="1">
    <source>
        <dbReference type="EMBL" id="EHJ59920.1"/>
    </source>
</evidence>
<accession>G6EFH2</accession>
<dbReference type="SUPFAM" id="SSF69279">
    <property type="entry name" value="Phage tail proteins"/>
    <property type="match status" value="1"/>
</dbReference>
<dbReference type="InterPro" id="IPR052726">
    <property type="entry name" value="Phage_Baseplate_Hub"/>
</dbReference>
<dbReference type="KEGG" id="npn:JI59_04485"/>
<gene>
    <name evidence="1" type="ORF">NSU_3093</name>
</gene>
<reference evidence="1 2" key="1">
    <citation type="journal article" date="2012" name="J. Bacteriol.">
        <title>Genome sequence of benzo(a)pyrene-degrading bacterium Novosphingobium pentaromativorans US6-1.</title>
        <authorList>
            <person name="Luo Y.R."/>
            <person name="Kang S.G."/>
            <person name="Kim S.J."/>
            <person name="Kim M.R."/>
            <person name="Li N."/>
            <person name="Lee J.H."/>
            <person name="Kwon K.K."/>
        </authorList>
    </citation>
    <scope>NUCLEOTIDE SEQUENCE [LARGE SCALE GENOMIC DNA]</scope>
    <source>
        <strain evidence="1 2">US6-1</strain>
    </source>
</reference>
<dbReference type="OrthoDB" id="4070623at2"/>
<organism evidence="1 2">
    <name type="scientific">Novosphingobium pentaromativorans US6-1</name>
    <dbReference type="NCBI Taxonomy" id="1088721"/>
    <lineage>
        <taxon>Bacteria</taxon>
        <taxon>Pseudomonadati</taxon>
        <taxon>Pseudomonadota</taxon>
        <taxon>Alphaproteobacteria</taxon>
        <taxon>Sphingomonadales</taxon>
        <taxon>Sphingomonadaceae</taxon>
        <taxon>Novosphingobium</taxon>
    </lineage>
</organism>
<dbReference type="STRING" id="1088721.JI59_04485"/>
<dbReference type="Pfam" id="PF05954">
    <property type="entry name" value="Phage_GPD"/>
    <property type="match status" value="1"/>
</dbReference>
<dbReference type="eggNOG" id="COG3500">
    <property type="taxonomic scope" value="Bacteria"/>
</dbReference>
<proteinExistence type="predicted"/>
<comment type="caution">
    <text evidence="1">The sequence shown here is derived from an EMBL/GenBank/DDBJ whole genome shotgun (WGS) entry which is preliminary data.</text>
</comment>